<evidence type="ECO:0000256" key="1">
    <source>
        <dbReference type="SAM" id="MobiDB-lite"/>
    </source>
</evidence>
<dbReference type="PANTHER" id="PTHR46371">
    <property type="entry name" value="OS04G0464100 PROTEIN"/>
    <property type="match status" value="1"/>
</dbReference>
<dbReference type="GeneID" id="120267757"/>
<dbReference type="InterPro" id="IPR044296">
    <property type="entry name" value="HIPP46"/>
</dbReference>
<proteinExistence type="predicted"/>
<organism evidence="2 3">
    <name type="scientific">Dioscorea cayennensis subsp. rotundata</name>
    <name type="common">White Guinea yam</name>
    <name type="synonym">Dioscorea rotundata</name>
    <dbReference type="NCBI Taxonomy" id="55577"/>
    <lineage>
        <taxon>Eukaryota</taxon>
        <taxon>Viridiplantae</taxon>
        <taxon>Streptophyta</taxon>
        <taxon>Embryophyta</taxon>
        <taxon>Tracheophyta</taxon>
        <taxon>Spermatophyta</taxon>
        <taxon>Magnoliopsida</taxon>
        <taxon>Liliopsida</taxon>
        <taxon>Dioscoreales</taxon>
        <taxon>Dioscoreaceae</taxon>
        <taxon>Dioscorea</taxon>
    </lineage>
</organism>
<feature type="compositionally biased region" description="Basic and acidic residues" evidence="1">
    <location>
        <begin position="92"/>
        <end position="112"/>
    </location>
</feature>
<evidence type="ECO:0000313" key="2">
    <source>
        <dbReference type="Proteomes" id="UP001515500"/>
    </source>
</evidence>
<dbReference type="Gene3D" id="3.30.70.100">
    <property type="match status" value="1"/>
</dbReference>
<protein>
    <submittedName>
        <fullName evidence="3">Uncharacterized protein LOC120267757</fullName>
    </submittedName>
</protein>
<accession>A0AB40BV71</accession>
<feature type="region of interest" description="Disordered" evidence="1">
    <location>
        <begin position="90"/>
        <end position="112"/>
    </location>
</feature>
<dbReference type="AlphaFoldDB" id="A0AB40BV71"/>
<name>A0AB40BV71_DIOCR</name>
<gene>
    <name evidence="3" type="primary">LOC120267757</name>
</gene>
<evidence type="ECO:0000313" key="3">
    <source>
        <dbReference type="RefSeq" id="XP_039131365.1"/>
    </source>
</evidence>
<keyword evidence="2" id="KW-1185">Reference proteome</keyword>
<sequence length="138" mass="15978">MLLDKFFECRHLRSRPQATNGKMKVVLRVQMENTKKRAKVMTCLVKWRGVISVSLEGKENNEIAIVGEYIDPVSITQKLRKKMGCNSTVEMVKAENPDKDKDKEKEKEKEADKCKHPWCYYPQPQIYSCNEPPACSIL</sequence>
<reference evidence="3" key="1">
    <citation type="submission" date="2025-08" db="UniProtKB">
        <authorList>
            <consortium name="RefSeq"/>
        </authorList>
    </citation>
    <scope>IDENTIFICATION</scope>
</reference>
<dbReference type="RefSeq" id="XP_039131365.1">
    <property type="nucleotide sequence ID" value="XM_039275431.1"/>
</dbReference>
<dbReference type="Proteomes" id="UP001515500">
    <property type="component" value="Chromosome 8"/>
</dbReference>